<dbReference type="AlphaFoldDB" id="A0A6I1WM52"/>
<comment type="caution">
    <text evidence="1">The sequence shown here is derived from an EMBL/GenBank/DDBJ whole genome shotgun (WGS) entry which is preliminary data.</text>
</comment>
<sequence>MQSNAAEQITIPAIGAIWPGQGGIYAGIRQYADGLRHVVFSAEDVGEHEWGAYGVEVEASSRIDGRINSQVLTANDGHPAASAAANYTADGLTDFYLPSIGELNYGWQFIPEHFKRDWHWSSTQRSANYAFYVYFDVGLQDLNAKSLELRVRPVRSWLI</sequence>
<name>A0A6I1WM52_9PSED</name>
<proteinExistence type="predicted"/>
<evidence type="ECO:0000313" key="1">
    <source>
        <dbReference type="EMBL" id="MQU43098.1"/>
    </source>
</evidence>
<gene>
    <name evidence="1" type="ORF">GHO28_11375</name>
</gene>
<accession>A0A6I1WM52</accession>
<protein>
    <submittedName>
        <fullName evidence="1">DUF1566 domain-containing protein</fullName>
    </submittedName>
</protein>
<dbReference type="EMBL" id="WIVV01000043">
    <property type="protein sequence ID" value="MQU43098.1"/>
    <property type="molecule type" value="Genomic_DNA"/>
</dbReference>
<evidence type="ECO:0000313" key="2">
    <source>
        <dbReference type="Proteomes" id="UP000466863"/>
    </source>
</evidence>
<dbReference type="RefSeq" id="WP_153356193.1">
    <property type="nucleotide sequence ID" value="NZ_WIVV01000043.1"/>
</dbReference>
<organism evidence="1 2">
    <name type="scientific">Pseudomonas helleri</name>
    <dbReference type="NCBI Taxonomy" id="1608996"/>
    <lineage>
        <taxon>Bacteria</taxon>
        <taxon>Pseudomonadati</taxon>
        <taxon>Pseudomonadota</taxon>
        <taxon>Gammaproteobacteria</taxon>
        <taxon>Pseudomonadales</taxon>
        <taxon>Pseudomonadaceae</taxon>
        <taxon>Pseudomonas</taxon>
    </lineage>
</organism>
<reference evidence="1 2" key="1">
    <citation type="submission" date="2019-10" db="EMBL/GenBank/DDBJ databases">
        <title>Evaluation of single-gene subtyping targets for Pseudomonas.</title>
        <authorList>
            <person name="Reichler S.J."/>
            <person name="Orsi R.H."/>
            <person name="Wiedmann M."/>
            <person name="Martin N.H."/>
            <person name="Murphy S.I."/>
        </authorList>
    </citation>
    <scope>NUCLEOTIDE SEQUENCE [LARGE SCALE GENOMIC DNA]</scope>
    <source>
        <strain evidence="1 2">FSL R10-1876</strain>
    </source>
</reference>
<dbReference type="Proteomes" id="UP000466863">
    <property type="component" value="Unassembled WGS sequence"/>
</dbReference>